<comment type="caution">
    <text evidence="2">The sequence shown here is derived from an EMBL/GenBank/DDBJ whole genome shotgun (WGS) entry which is preliminary data.</text>
</comment>
<proteinExistence type="predicted"/>
<dbReference type="InterPro" id="IPR039535">
    <property type="entry name" value="ASST-like"/>
</dbReference>
<sequence length="521" mass="57139">MYFRPLSAVIVLSVLSDILVVADMPAFMQDQAVDVGAYGNLLHQSFLSDPSVTGLVANIHVPPQHGASPSRHIGWASQGFSAGARPMLIDANTFSTVWSGPALSKAVWSPTVQSCNGTDYLTWWGGATDPHDSTRRGRVLMANRRYELVYNISALDPVPTVDVHELFVTPYCSVVVFGIAVHQHDLTAYNITDGWIEDPFIQEIDLATGSSVFLWQTSKHVPEVISETQWTLHDEVGKSAHAPFDCSRHTCTIYYISATNGTILWRLGGSNSDFKDISGGKALDFHWQHHARWVDEDLRRISLFDNHIADPRSFPSSDQKALSRGLILELDHERREVRLVHSYLATGNIHAYREGSMQVLTDSPTPGNVLLGYGHEPAFTEFSADGTVLLDVAFGPRGLSEGTSDNYRVLKVNWTGSPSWGPKIAPGPRPEYTFNNDTATFAVTLLGGSGDSLANDTAYFSWNGATEVASWVVLASNDTVNLTLKHFLGEALKTGFEDHLGIGSFNYIPAHFSAGKSLDLY</sequence>
<evidence type="ECO:0000256" key="1">
    <source>
        <dbReference type="SAM" id="SignalP"/>
    </source>
</evidence>
<organism evidence="2 3">
    <name type="scientific">Myriangium duriaei CBS 260.36</name>
    <dbReference type="NCBI Taxonomy" id="1168546"/>
    <lineage>
        <taxon>Eukaryota</taxon>
        <taxon>Fungi</taxon>
        <taxon>Dikarya</taxon>
        <taxon>Ascomycota</taxon>
        <taxon>Pezizomycotina</taxon>
        <taxon>Dothideomycetes</taxon>
        <taxon>Dothideomycetidae</taxon>
        <taxon>Myriangiales</taxon>
        <taxon>Myriangiaceae</taxon>
        <taxon>Myriangium</taxon>
    </lineage>
</organism>
<dbReference type="PANTHER" id="PTHR35340:SF5">
    <property type="entry name" value="ASST-DOMAIN-CONTAINING PROTEIN"/>
    <property type="match status" value="1"/>
</dbReference>
<dbReference type="AlphaFoldDB" id="A0A9P4IZ53"/>
<protein>
    <recommendedName>
        <fullName evidence="4">ASST-domain-containing protein</fullName>
    </recommendedName>
</protein>
<dbReference type="InterPro" id="IPR053143">
    <property type="entry name" value="Arylsulfate_ST"/>
</dbReference>
<feature type="signal peptide" evidence="1">
    <location>
        <begin position="1"/>
        <end position="22"/>
    </location>
</feature>
<keyword evidence="1" id="KW-0732">Signal</keyword>
<reference evidence="2" key="1">
    <citation type="journal article" date="2020" name="Stud. Mycol.">
        <title>101 Dothideomycetes genomes: a test case for predicting lifestyles and emergence of pathogens.</title>
        <authorList>
            <person name="Haridas S."/>
            <person name="Albert R."/>
            <person name="Binder M."/>
            <person name="Bloem J."/>
            <person name="Labutti K."/>
            <person name="Salamov A."/>
            <person name="Andreopoulos B."/>
            <person name="Baker S."/>
            <person name="Barry K."/>
            <person name="Bills G."/>
            <person name="Bluhm B."/>
            <person name="Cannon C."/>
            <person name="Castanera R."/>
            <person name="Culley D."/>
            <person name="Daum C."/>
            <person name="Ezra D."/>
            <person name="Gonzalez J."/>
            <person name="Henrissat B."/>
            <person name="Kuo A."/>
            <person name="Liang C."/>
            <person name="Lipzen A."/>
            <person name="Lutzoni F."/>
            <person name="Magnuson J."/>
            <person name="Mondo S."/>
            <person name="Nolan M."/>
            <person name="Ohm R."/>
            <person name="Pangilinan J."/>
            <person name="Park H.-J."/>
            <person name="Ramirez L."/>
            <person name="Alfaro M."/>
            <person name="Sun H."/>
            <person name="Tritt A."/>
            <person name="Yoshinaga Y."/>
            <person name="Zwiers L.-H."/>
            <person name="Turgeon B."/>
            <person name="Goodwin S."/>
            <person name="Spatafora J."/>
            <person name="Crous P."/>
            <person name="Grigoriev I."/>
        </authorList>
    </citation>
    <scope>NUCLEOTIDE SEQUENCE</scope>
    <source>
        <strain evidence="2">CBS 260.36</strain>
    </source>
</reference>
<dbReference type="EMBL" id="ML996086">
    <property type="protein sequence ID" value="KAF2152251.1"/>
    <property type="molecule type" value="Genomic_DNA"/>
</dbReference>
<evidence type="ECO:0000313" key="3">
    <source>
        <dbReference type="Proteomes" id="UP000799439"/>
    </source>
</evidence>
<dbReference type="PANTHER" id="PTHR35340">
    <property type="entry name" value="PQQ ENZYME REPEAT PROTEIN-RELATED"/>
    <property type="match status" value="1"/>
</dbReference>
<dbReference type="Proteomes" id="UP000799439">
    <property type="component" value="Unassembled WGS sequence"/>
</dbReference>
<gene>
    <name evidence="2" type="ORF">K461DRAFT_268232</name>
</gene>
<keyword evidence="3" id="KW-1185">Reference proteome</keyword>
<evidence type="ECO:0000313" key="2">
    <source>
        <dbReference type="EMBL" id="KAF2152251.1"/>
    </source>
</evidence>
<evidence type="ECO:0008006" key="4">
    <source>
        <dbReference type="Google" id="ProtNLM"/>
    </source>
</evidence>
<accession>A0A9P4IZ53</accession>
<feature type="chain" id="PRO_5040394408" description="ASST-domain-containing protein" evidence="1">
    <location>
        <begin position="23"/>
        <end position="521"/>
    </location>
</feature>
<dbReference type="OrthoDB" id="5427350at2759"/>
<dbReference type="Pfam" id="PF14269">
    <property type="entry name" value="Arylsulfotran_2"/>
    <property type="match status" value="1"/>
</dbReference>
<name>A0A9P4IZ53_9PEZI</name>